<evidence type="ECO:0000256" key="4">
    <source>
        <dbReference type="ARBA" id="ARBA00023136"/>
    </source>
</evidence>
<evidence type="ECO:0000313" key="10">
    <source>
        <dbReference type="Proteomes" id="UP001583186"/>
    </source>
</evidence>
<dbReference type="PANTHER" id="PTHR33048">
    <property type="entry name" value="PTH11-LIKE INTEGRAL MEMBRANE PROTEIN (AFU_ORTHOLOGUE AFUA_5G11245)"/>
    <property type="match status" value="1"/>
</dbReference>
<feature type="region of interest" description="Disordered" evidence="6">
    <location>
        <begin position="279"/>
        <end position="303"/>
    </location>
</feature>
<feature type="transmembrane region" description="Helical" evidence="7">
    <location>
        <begin position="17"/>
        <end position="39"/>
    </location>
</feature>
<accession>A0ABR3YZ81</accession>
<proteinExistence type="inferred from homology"/>
<organism evidence="9 10">
    <name type="scientific">Sporothrix stenoceras</name>
    <dbReference type="NCBI Taxonomy" id="5173"/>
    <lineage>
        <taxon>Eukaryota</taxon>
        <taxon>Fungi</taxon>
        <taxon>Dikarya</taxon>
        <taxon>Ascomycota</taxon>
        <taxon>Pezizomycotina</taxon>
        <taxon>Sordariomycetes</taxon>
        <taxon>Sordariomycetidae</taxon>
        <taxon>Ophiostomatales</taxon>
        <taxon>Ophiostomataceae</taxon>
        <taxon>Sporothrix</taxon>
    </lineage>
</organism>
<sequence length="410" mass="45577">MSEQDVHRLHAESRQTIVIVVCVVFAAVSSSLLMLRLYLRCRVLKAAGLDDWTMLIAQMLAITVSVSTIMETKYGLGRHVGSLSSENRINQLNDLYINIILYNLTMNVIKISFLLQYDRIFHSDRIRSVCFCMMVLVVVWAVAQGVMLGLTCMPLSLVLPSTKDWCLPTLPVWYTSSAINIATDAAIFGIPLPSVVRLQLPRRQKAAILAVFCLGFVVCALSIARLTTLLHASSPLDPSWDNTSTSIWSVVEMNGAILVSSVPTLRPLCARKVRTIKSTLSRSRSTRRSTRRSRSLSTTRAIPDIEAPDVPELHLVDLEVLARQSRHIRQMSETRPRTGSRPHTAKARPDTGVFVTVERGSTERFETLLARMAGDVPRAENNLGSQSGPLPKIIVTTEMTVNGEEERRLS</sequence>
<evidence type="ECO:0000256" key="5">
    <source>
        <dbReference type="ARBA" id="ARBA00038359"/>
    </source>
</evidence>
<keyword evidence="10" id="KW-1185">Reference proteome</keyword>
<dbReference type="InterPro" id="IPR052337">
    <property type="entry name" value="SAT4-like"/>
</dbReference>
<evidence type="ECO:0000256" key="1">
    <source>
        <dbReference type="ARBA" id="ARBA00004141"/>
    </source>
</evidence>
<feature type="region of interest" description="Disordered" evidence="6">
    <location>
        <begin position="327"/>
        <end position="351"/>
    </location>
</feature>
<dbReference type="EMBL" id="JAWCUI010000037">
    <property type="protein sequence ID" value="KAL1893553.1"/>
    <property type="molecule type" value="Genomic_DNA"/>
</dbReference>
<feature type="domain" description="Rhodopsin" evidence="8">
    <location>
        <begin position="35"/>
        <end position="270"/>
    </location>
</feature>
<dbReference type="Proteomes" id="UP001583186">
    <property type="component" value="Unassembled WGS sequence"/>
</dbReference>
<comment type="subcellular location">
    <subcellularLocation>
        <location evidence="1">Membrane</location>
        <topology evidence="1">Multi-pass membrane protein</topology>
    </subcellularLocation>
</comment>
<keyword evidence="2 7" id="KW-0812">Transmembrane</keyword>
<evidence type="ECO:0000313" key="9">
    <source>
        <dbReference type="EMBL" id="KAL1893553.1"/>
    </source>
</evidence>
<reference evidence="9 10" key="1">
    <citation type="journal article" date="2024" name="IMA Fungus">
        <title>IMA Genome - F19 : A genome assembly and annotation guide to empower mycologists, including annotated draft genome sequences of Ceratocystis pirilliformis, Diaporthe australafricana, Fusarium ophioides, Paecilomyces lecythidis, and Sporothrix stenoceras.</title>
        <authorList>
            <person name="Aylward J."/>
            <person name="Wilson A.M."/>
            <person name="Visagie C.M."/>
            <person name="Spraker J."/>
            <person name="Barnes I."/>
            <person name="Buitendag C."/>
            <person name="Ceriani C."/>
            <person name="Del Mar Angel L."/>
            <person name="du Plessis D."/>
            <person name="Fuchs T."/>
            <person name="Gasser K."/>
            <person name="Kramer D."/>
            <person name="Li W."/>
            <person name="Munsamy K."/>
            <person name="Piso A."/>
            <person name="Price J.L."/>
            <person name="Sonnekus B."/>
            <person name="Thomas C."/>
            <person name="van der Nest A."/>
            <person name="van Dijk A."/>
            <person name="van Heerden A."/>
            <person name="van Vuuren N."/>
            <person name="Yilmaz N."/>
            <person name="Duong T.A."/>
            <person name="van der Merwe N.A."/>
            <person name="Wingfield M.J."/>
            <person name="Wingfield B.D."/>
        </authorList>
    </citation>
    <scope>NUCLEOTIDE SEQUENCE [LARGE SCALE GENOMIC DNA]</scope>
    <source>
        <strain evidence="9 10">CMW 5346</strain>
    </source>
</reference>
<evidence type="ECO:0000256" key="3">
    <source>
        <dbReference type="ARBA" id="ARBA00022989"/>
    </source>
</evidence>
<keyword evidence="3 7" id="KW-1133">Transmembrane helix</keyword>
<evidence type="ECO:0000256" key="7">
    <source>
        <dbReference type="SAM" id="Phobius"/>
    </source>
</evidence>
<gene>
    <name evidence="9" type="ORF">Sste5346_006383</name>
</gene>
<evidence type="ECO:0000256" key="2">
    <source>
        <dbReference type="ARBA" id="ARBA00022692"/>
    </source>
</evidence>
<feature type="compositionally biased region" description="Basic residues" evidence="6">
    <location>
        <begin position="284"/>
        <end position="294"/>
    </location>
</feature>
<feature type="transmembrane region" description="Helical" evidence="7">
    <location>
        <begin position="171"/>
        <end position="194"/>
    </location>
</feature>
<feature type="transmembrane region" description="Helical" evidence="7">
    <location>
        <begin position="206"/>
        <end position="226"/>
    </location>
</feature>
<comment type="caution">
    <text evidence="9">The sequence shown here is derived from an EMBL/GenBank/DDBJ whole genome shotgun (WGS) entry which is preliminary data.</text>
</comment>
<dbReference type="Pfam" id="PF20684">
    <property type="entry name" value="Fung_rhodopsin"/>
    <property type="match status" value="1"/>
</dbReference>
<evidence type="ECO:0000259" key="8">
    <source>
        <dbReference type="Pfam" id="PF20684"/>
    </source>
</evidence>
<protein>
    <recommendedName>
        <fullName evidence="8">Rhodopsin domain-containing protein</fullName>
    </recommendedName>
</protein>
<keyword evidence="4 7" id="KW-0472">Membrane</keyword>
<comment type="similarity">
    <text evidence="5">Belongs to the SAT4 family.</text>
</comment>
<name>A0ABR3YZ81_9PEZI</name>
<evidence type="ECO:0000256" key="6">
    <source>
        <dbReference type="SAM" id="MobiDB-lite"/>
    </source>
</evidence>
<dbReference type="InterPro" id="IPR049326">
    <property type="entry name" value="Rhodopsin_dom_fungi"/>
</dbReference>
<dbReference type="PANTHER" id="PTHR33048:SF47">
    <property type="entry name" value="INTEGRAL MEMBRANE PROTEIN-RELATED"/>
    <property type="match status" value="1"/>
</dbReference>
<feature type="transmembrane region" description="Helical" evidence="7">
    <location>
        <begin position="129"/>
        <end position="151"/>
    </location>
</feature>
<feature type="transmembrane region" description="Helical" evidence="7">
    <location>
        <begin position="95"/>
        <end position="117"/>
    </location>
</feature>
<feature type="transmembrane region" description="Helical" evidence="7">
    <location>
        <begin position="51"/>
        <end position="70"/>
    </location>
</feature>